<evidence type="ECO:0000313" key="1">
    <source>
        <dbReference type="EMBL" id="KAF0751349.1"/>
    </source>
</evidence>
<dbReference type="Proteomes" id="UP000469452">
    <property type="component" value="Unassembled WGS sequence"/>
</dbReference>
<dbReference type="SUPFAM" id="SSF101908">
    <property type="entry name" value="Putative isomerase YbhE"/>
    <property type="match status" value="1"/>
</dbReference>
<name>A0A6A5AJK7_APHAT</name>
<protein>
    <submittedName>
        <fullName evidence="1">Uncharacterized protein</fullName>
    </submittedName>
</protein>
<evidence type="ECO:0000313" key="2">
    <source>
        <dbReference type="Proteomes" id="UP000469452"/>
    </source>
</evidence>
<accession>A0A6A5AJK7</accession>
<dbReference type="Gene3D" id="2.130.10.10">
    <property type="entry name" value="YVTN repeat-like/Quinoprotein amine dehydrogenase"/>
    <property type="match status" value="1"/>
</dbReference>
<organism evidence="1 2">
    <name type="scientific">Aphanomyces astaci</name>
    <name type="common">Crayfish plague agent</name>
    <dbReference type="NCBI Taxonomy" id="112090"/>
    <lineage>
        <taxon>Eukaryota</taxon>
        <taxon>Sar</taxon>
        <taxon>Stramenopiles</taxon>
        <taxon>Oomycota</taxon>
        <taxon>Saprolegniomycetes</taxon>
        <taxon>Saprolegniales</taxon>
        <taxon>Verrucalvaceae</taxon>
        <taxon>Aphanomyces</taxon>
    </lineage>
</organism>
<sequence length="511" mass="55576">MCPNPFHEAYSPLVDCIAIPAQAQLNVFRCRTTAATGEFGKLEILAQANRAAIKASDPYLHVSWSRHRHGNRVFLAAATLTDVEVWEWKHQSKALQSLRVLKNVSKRICALHWHPLEATLLVHSSTTLKFVSVTEPDDDDDWLELSTPTTTSKQLSCWNSSGTHLAITGGTTVTVFSWIQSTEADSPTRWRTEPAAMPTLEVDNCIVALAFLTDHAVVVTTERPVHVKPPSSPPFLMAIAPARPILAHVADVEPTASHVIDLMHVKSSTSTSSSFSLVLPVKPCSVAHIFHDILNTMYKRHPVVACAQAIVISWTRTEPTVLCRSAAVDMPKLAIPDMVATCRTGTTDVVAVAVGSHVSSSAILVGQYKRGGSPQLAWTLDDDKDGGMIVWPTPRQVHGLTMTRSKTHGDDGVVLVHVLDSHKPSGFSFASSSASTISRSLAYHAHVRRIIAPPSSSLLPPSSSLSLVEMVESLRSLIENRFNQVDGKLHALDRRLQRVEAAFAVGVDDSP</sequence>
<dbReference type="EMBL" id="VJMI01011964">
    <property type="protein sequence ID" value="KAF0751349.1"/>
    <property type="molecule type" value="Genomic_DNA"/>
</dbReference>
<proteinExistence type="predicted"/>
<reference evidence="1 2" key="1">
    <citation type="submission" date="2019-06" db="EMBL/GenBank/DDBJ databases">
        <title>Genomics analysis of Aphanomyces spp. identifies a new class of oomycete effector associated with host adaptation.</title>
        <authorList>
            <person name="Gaulin E."/>
        </authorList>
    </citation>
    <scope>NUCLEOTIDE SEQUENCE [LARGE SCALE GENOMIC DNA]</scope>
    <source>
        <strain evidence="1 2">E</strain>
    </source>
</reference>
<dbReference type="VEuPathDB" id="FungiDB:H257_09177"/>
<dbReference type="InterPro" id="IPR015943">
    <property type="entry name" value="WD40/YVTN_repeat-like_dom_sf"/>
</dbReference>
<gene>
    <name evidence="1" type="ORF">AaE_006411</name>
</gene>
<dbReference type="AlphaFoldDB" id="A0A6A5AJK7"/>
<comment type="caution">
    <text evidence="1">The sequence shown here is derived from an EMBL/GenBank/DDBJ whole genome shotgun (WGS) entry which is preliminary data.</text>
</comment>